<evidence type="ECO:0000313" key="2">
    <source>
        <dbReference type="Proteomes" id="UP000679779"/>
    </source>
</evidence>
<gene>
    <name evidence="1" type="ORF">J2TS6_09150</name>
</gene>
<accession>A0A919XDQ5</accession>
<name>A0A919XDQ5_9BACL</name>
<reference evidence="1" key="1">
    <citation type="submission" date="2021-03" db="EMBL/GenBank/DDBJ databases">
        <title>Antimicrobial resistance genes in bacteria isolated from Japanese honey, and their potential for conferring macrolide and lincosamide resistance in the American foulbrood pathogen Paenibacillus larvae.</title>
        <authorList>
            <person name="Okamoto M."/>
            <person name="Kumagai M."/>
            <person name="Kanamori H."/>
            <person name="Takamatsu D."/>
        </authorList>
    </citation>
    <scope>NUCLEOTIDE SEQUENCE</scope>
    <source>
        <strain evidence="1">J2TS6</strain>
    </source>
</reference>
<dbReference type="AlphaFoldDB" id="A0A919XDQ5"/>
<sequence>MDIICEMREPEPLERTLITAYGTLERFTLERERLHGSIVVVCNFRFESWPVEIFAQNRPVTQQNAYKHMVVEQRILKRLGPEFREHVRSLKRSGVKTEPAFAGLLGLTGDPYAALLDMHDWSEAKLERFLVHKGFENA</sequence>
<keyword evidence="2" id="KW-1185">Reference proteome</keyword>
<protein>
    <submittedName>
        <fullName evidence="1">Uncharacterized protein</fullName>
    </submittedName>
</protein>
<dbReference type="EMBL" id="BORQ01000001">
    <property type="protein sequence ID" value="GIO29774.1"/>
    <property type="molecule type" value="Genomic_DNA"/>
</dbReference>
<organism evidence="1 2">
    <name type="scientific">Paenibacillus albilobatus</name>
    <dbReference type="NCBI Taxonomy" id="2716884"/>
    <lineage>
        <taxon>Bacteria</taxon>
        <taxon>Bacillati</taxon>
        <taxon>Bacillota</taxon>
        <taxon>Bacilli</taxon>
        <taxon>Bacillales</taxon>
        <taxon>Paenibacillaceae</taxon>
        <taxon>Paenibacillus</taxon>
    </lineage>
</organism>
<dbReference type="InterPro" id="IPR025365">
    <property type="entry name" value="DUF4269"/>
</dbReference>
<dbReference type="Pfam" id="PF14091">
    <property type="entry name" value="DUF4269"/>
    <property type="match status" value="1"/>
</dbReference>
<comment type="caution">
    <text evidence="1">The sequence shown here is derived from an EMBL/GenBank/DDBJ whole genome shotgun (WGS) entry which is preliminary data.</text>
</comment>
<dbReference type="Proteomes" id="UP000679779">
    <property type="component" value="Unassembled WGS sequence"/>
</dbReference>
<proteinExistence type="predicted"/>
<evidence type="ECO:0000313" key="1">
    <source>
        <dbReference type="EMBL" id="GIO29774.1"/>
    </source>
</evidence>